<sequence length="323" mass="36502">MTVDTTTTTTPTSSEVYPPIPPYKGRWHPPAALLDAYNHMWIDTDVWALPSEIQYALYPQPTRGPGAQGSYLVVLPPGYTDTDLEGPRYPVLYWLHGGFSCSRHAEWSLRFYYRKMELGKMPPCILIAAQALPKGRWINSYDGARPLGDIMRRDLVAAVDERYRTIRHPSARWLEGHSAGGYGAWNLGLKYPEVFGGALSSLAGSFRTKLADEGREVTYDTYNGSQAFFTANHALTLLERQLEHVKREKTELRLLIGGEDVRLREAHEHMWETLTAWGVEFGKAIVPGAPHTAEDVLGGLNDEGLQFWWDARAKVVEEKEKWL</sequence>
<keyword evidence="2" id="KW-1185">Reference proteome</keyword>
<dbReference type="EMBL" id="KZ825133">
    <property type="protein sequence ID" value="PYI19618.1"/>
    <property type="molecule type" value="Genomic_DNA"/>
</dbReference>
<dbReference type="Proteomes" id="UP000249829">
    <property type="component" value="Unassembled WGS sequence"/>
</dbReference>
<gene>
    <name evidence="1" type="ORF">BO99DRAFT_458828</name>
</gene>
<dbReference type="STRING" id="1450538.A0A2V5H5Z4"/>
<dbReference type="AlphaFoldDB" id="A0A2V5H5Z4"/>
<dbReference type="GO" id="GO:0016787">
    <property type="term" value="F:hydrolase activity"/>
    <property type="evidence" value="ECO:0007669"/>
    <property type="project" value="UniProtKB-KW"/>
</dbReference>
<dbReference type="InterPro" id="IPR000801">
    <property type="entry name" value="Esterase-like"/>
</dbReference>
<dbReference type="PANTHER" id="PTHR48098:SF1">
    <property type="entry name" value="DIACYLGLYCEROL ACYLTRANSFERASE_MYCOLYLTRANSFERASE AG85A"/>
    <property type="match status" value="1"/>
</dbReference>
<evidence type="ECO:0000313" key="2">
    <source>
        <dbReference type="Proteomes" id="UP000249829"/>
    </source>
</evidence>
<reference evidence="1 2" key="1">
    <citation type="submission" date="2018-02" db="EMBL/GenBank/DDBJ databases">
        <title>The genomes of Aspergillus section Nigri reveals drivers in fungal speciation.</title>
        <authorList>
            <consortium name="DOE Joint Genome Institute"/>
            <person name="Vesth T.C."/>
            <person name="Nybo J."/>
            <person name="Theobald S."/>
            <person name="Brandl J."/>
            <person name="Frisvad J.C."/>
            <person name="Nielsen K.F."/>
            <person name="Lyhne E.K."/>
            <person name="Kogle M.E."/>
            <person name="Kuo A."/>
            <person name="Riley R."/>
            <person name="Clum A."/>
            <person name="Nolan M."/>
            <person name="Lipzen A."/>
            <person name="Salamov A."/>
            <person name="Henrissat B."/>
            <person name="Wiebenga A."/>
            <person name="De vries R.P."/>
            <person name="Grigoriev I.V."/>
            <person name="Mortensen U.H."/>
            <person name="Andersen M.R."/>
            <person name="Baker S.E."/>
        </authorList>
    </citation>
    <scope>NUCLEOTIDE SEQUENCE [LARGE SCALE GENOMIC DNA]</scope>
    <source>
        <strain evidence="1 2">CBS 115571</strain>
    </source>
</reference>
<accession>A0A2V5H5Z4</accession>
<dbReference type="PANTHER" id="PTHR48098">
    <property type="entry name" value="ENTEROCHELIN ESTERASE-RELATED"/>
    <property type="match status" value="1"/>
</dbReference>
<name>A0A2V5H5Z4_ASPV1</name>
<dbReference type="Pfam" id="PF00756">
    <property type="entry name" value="Esterase"/>
    <property type="match status" value="1"/>
</dbReference>
<dbReference type="SUPFAM" id="SSF53474">
    <property type="entry name" value="alpha/beta-Hydrolases"/>
    <property type="match status" value="1"/>
</dbReference>
<dbReference type="OMA" id="WNARAKV"/>
<dbReference type="Gene3D" id="3.40.50.1820">
    <property type="entry name" value="alpha/beta hydrolase"/>
    <property type="match status" value="1"/>
</dbReference>
<protein>
    <submittedName>
        <fullName evidence="1">Alpha/beta-hydrolase</fullName>
    </submittedName>
</protein>
<dbReference type="InterPro" id="IPR029058">
    <property type="entry name" value="AB_hydrolase_fold"/>
</dbReference>
<evidence type="ECO:0000313" key="1">
    <source>
        <dbReference type="EMBL" id="PYI19618.1"/>
    </source>
</evidence>
<organism evidence="1 2">
    <name type="scientific">Aspergillus violaceofuscus (strain CBS 115571)</name>
    <dbReference type="NCBI Taxonomy" id="1450538"/>
    <lineage>
        <taxon>Eukaryota</taxon>
        <taxon>Fungi</taxon>
        <taxon>Dikarya</taxon>
        <taxon>Ascomycota</taxon>
        <taxon>Pezizomycotina</taxon>
        <taxon>Eurotiomycetes</taxon>
        <taxon>Eurotiomycetidae</taxon>
        <taxon>Eurotiales</taxon>
        <taxon>Aspergillaceae</taxon>
        <taxon>Aspergillus</taxon>
    </lineage>
</organism>
<keyword evidence="1" id="KW-0378">Hydrolase</keyword>
<dbReference type="GO" id="GO:0016747">
    <property type="term" value="F:acyltransferase activity, transferring groups other than amino-acyl groups"/>
    <property type="evidence" value="ECO:0007669"/>
    <property type="project" value="TreeGrafter"/>
</dbReference>
<dbReference type="InterPro" id="IPR050583">
    <property type="entry name" value="Mycobacterial_A85_antigen"/>
</dbReference>
<proteinExistence type="predicted"/>